<feature type="compositionally biased region" description="Pro residues" evidence="1">
    <location>
        <begin position="1"/>
        <end position="11"/>
    </location>
</feature>
<organism evidence="3 4">
    <name type="scientific">Prosthecomicrobium pneumaticum</name>
    <dbReference type="NCBI Taxonomy" id="81895"/>
    <lineage>
        <taxon>Bacteria</taxon>
        <taxon>Pseudomonadati</taxon>
        <taxon>Pseudomonadota</taxon>
        <taxon>Alphaproteobacteria</taxon>
        <taxon>Hyphomicrobiales</taxon>
        <taxon>Kaistiaceae</taxon>
        <taxon>Prosthecomicrobium</taxon>
    </lineage>
</organism>
<evidence type="ECO:0000313" key="4">
    <source>
        <dbReference type="Proteomes" id="UP000523821"/>
    </source>
</evidence>
<dbReference type="Proteomes" id="UP000523821">
    <property type="component" value="Unassembled WGS sequence"/>
</dbReference>
<reference evidence="3 4" key="1">
    <citation type="submission" date="2020-08" db="EMBL/GenBank/DDBJ databases">
        <title>Genomic Encyclopedia of Type Strains, Phase IV (KMG-IV): sequencing the most valuable type-strain genomes for metagenomic binning, comparative biology and taxonomic classification.</title>
        <authorList>
            <person name="Goeker M."/>
        </authorList>
    </citation>
    <scope>NUCLEOTIDE SEQUENCE [LARGE SCALE GENOMIC DNA]</scope>
    <source>
        <strain evidence="3 4">DSM 16268</strain>
    </source>
</reference>
<feature type="region of interest" description="Disordered" evidence="1">
    <location>
        <begin position="1"/>
        <end position="21"/>
    </location>
</feature>
<keyword evidence="2" id="KW-0812">Transmembrane</keyword>
<proteinExistence type="predicted"/>
<accession>A0A7W9FM77</accession>
<dbReference type="AlphaFoldDB" id="A0A7W9FM77"/>
<evidence type="ECO:0008006" key="5">
    <source>
        <dbReference type="Google" id="ProtNLM"/>
    </source>
</evidence>
<name>A0A7W9FM77_9HYPH</name>
<evidence type="ECO:0000256" key="1">
    <source>
        <dbReference type="SAM" id="MobiDB-lite"/>
    </source>
</evidence>
<evidence type="ECO:0000256" key="2">
    <source>
        <dbReference type="SAM" id="Phobius"/>
    </source>
</evidence>
<dbReference type="RefSeq" id="WP_246429733.1">
    <property type="nucleotide sequence ID" value="NZ_JACHOO010000004.1"/>
</dbReference>
<keyword evidence="4" id="KW-1185">Reference proteome</keyword>
<sequence>MSPVQPVPLPQKPDVEPAPGVPMLAGRVDAIDGGRLYGWAFDRSRPGERVKITVLLARKVVAEVTADRHRSDLRRNGVGDGSHAFDVQLPQHAVDRARELEVVAQSPSGEERVLHAPSLDEQAAEQLISAPLGRVLDRLEVLMNAQRQLQLGQHALQKRDPDAGDPVSDTLDELREDLDRRLSDLEVYLMRFDGVVAGMEARIEALAGRRGSETRLLPLLLAGLIGLAAGVGGALVAVI</sequence>
<comment type="caution">
    <text evidence="3">The sequence shown here is derived from an EMBL/GenBank/DDBJ whole genome shotgun (WGS) entry which is preliminary data.</text>
</comment>
<evidence type="ECO:0000313" key="3">
    <source>
        <dbReference type="EMBL" id="MBB5753224.1"/>
    </source>
</evidence>
<gene>
    <name evidence="3" type="ORF">GGQ63_002290</name>
</gene>
<protein>
    <recommendedName>
        <fullName evidence="5">Membrane-anchored protein</fullName>
    </recommendedName>
</protein>
<keyword evidence="2" id="KW-1133">Transmembrane helix</keyword>
<keyword evidence="2" id="KW-0472">Membrane</keyword>
<dbReference type="EMBL" id="JACHOO010000004">
    <property type="protein sequence ID" value="MBB5753224.1"/>
    <property type="molecule type" value="Genomic_DNA"/>
</dbReference>
<feature type="transmembrane region" description="Helical" evidence="2">
    <location>
        <begin position="216"/>
        <end position="238"/>
    </location>
</feature>